<dbReference type="SUPFAM" id="SSF56112">
    <property type="entry name" value="Protein kinase-like (PK-like)"/>
    <property type="match status" value="1"/>
</dbReference>
<comment type="caution">
    <text evidence="2">The sequence shown here is derived from an EMBL/GenBank/DDBJ whole genome shotgun (WGS) entry which is preliminary data.</text>
</comment>
<dbReference type="AlphaFoldDB" id="A0A4S4KXK3"/>
<dbReference type="Gene3D" id="1.10.510.10">
    <property type="entry name" value="Transferase(Phosphotransferase) domain 1"/>
    <property type="match status" value="1"/>
</dbReference>
<dbReference type="GO" id="GO:0005524">
    <property type="term" value="F:ATP binding"/>
    <property type="evidence" value="ECO:0007669"/>
    <property type="project" value="InterPro"/>
</dbReference>
<evidence type="ECO:0000313" key="2">
    <source>
        <dbReference type="EMBL" id="THH03377.1"/>
    </source>
</evidence>
<evidence type="ECO:0000313" key="3">
    <source>
        <dbReference type="Proteomes" id="UP000308199"/>
    </source>
</evidence>
<reference evidence="2 3" key="1">
    <citation type="submission" date="2019-02" db="EMBL/GenBank/DDBJ databases">
        <title>Genome sequencing of the rare red list fungi Phellinidium pouzarii.</title>
        <authorList>
            <person name="Buettner E."/>
            <person name="Kellner H."/>
        </authorList>
    </citation>
    <scope>NUCLEOTIDE SEQUENCE [LARGE SCALE GENOMIC DNA]</scope>
    <source>
        <strain evidence="2 3">DSM 108285</strain>
    </source>
</reference>
<sequence length="186" mass="21149">MPFPILEDGTTLPGLRFISKRKSSVAPVFHAKMNRVDVFVKFARNYCVAAHKHLAGHGLAPKLLSCVRIRGGFWMVVMDYIVGKNAHDFFFKKKLSPPVLAEVRRAIELLHNDDFVFGDLRRSNIMVVKGGRGVLLVDFDWCGKAGEARYPALLNNDVVWAPDVVRRGLIEKEHDLFRMRRLESGF</sequence>
<dbReference type="PROSITE" id="PS50011">
    <property type="entry name" value="PROTEIN_KINASE_DOM"/>
    <property type="match status" value="1"/>
</dbReference>
<dbReference type="EMBL" id="SGPK01000462">
    <property type="protein sequence ID" value="THH03377.1"/>
    <property type="molecule type" value="Genomic_DNA"/>
</dbReference>
<organism evidence="2 3">
    <name type="scientific">Phellinidium pouzarii</name>
    <dbReference type="NCBI Taxonomy" id="167371"/>
    <lineage>
        <taxon>Eukaryota</taxon>
        <taxon>Fungi</taxon>
        <taxon>Dikarya</taxon>
        <taxon>Basidiomycota</taxon>
        <taxon>Agaricomycotina</taxon>
        <taxon>Agaricomycetes</taxon>
        <taxon>Hymenochaetales</taxon>
        <taxon>Hymenochaetaceae</taxon>
        <taxon>Phellinidium</taxon>
    </lineage>
</organism>
<accession>A0A4S4KXK3</accession>
<gene>
    <name evidence="2" type="ORF">EW145_g6308</name>
</gene>
<protein>
    <recommendedName>
        <fullName evidence="1">Protein kinase domain-containing protein</fullName>
    </recommendedName>
</protein>
<keyword evidence="3" id="KW-1185">Reference proteome</keyword>
<dbReference type="Proteomes" id="UP000308199">
    <property type="component" value="Unassembled WGS sequence"/>
</dbReference>
<dbReference type="OrthoDB" id="3250441at2759"/>
<evidence type="ECO:0000259" key="1">
    <source>
        <dbReference type="PROSITE" id="PS50011"/>
    </source>
</evidence>
<proteinExistence type="predicted"/>
<name>A0A4S4KXK3_9AGAM</name>
<feature type="domain" description="Protein kinase" evidence="1">
    <location>
        <begin position="1"/>
        <end position="186"/>
    </location>
</feature>
<dbReference type="InterPro" id="IPR011009">
    <property type="entry name" value="Kinase-like_dom_sf"/>
</dbReference>
<dbReference type="Gene3D" id="3.30.200.20">
    <property type="entry name" value="Phosphorylase Kinase, domain 1"/>
    <property type="match status" value="1"/>
</dbReference>
<dbReference type="InterPro" id="IPR000719">
    <property type="entry name" value="Prot_kinase_dom"/>
</dbReference>
<dbReference type="GO" id="GO:0004672">
    <property type="term" value="F:protein kinase activity"/>
    <property type="evidence" value="ECO:0007669"/>
    <property type="project" value="InterPro"/>
</dbReference>